<dbReference type="RefSeq" id="XP_010229865.1">
    <property type="nucleotide sequence ID" value="XM_010231563.2"/>
</dbReference>
<dbReference type="SUPFAM" id="SSF52058">
    <property type="entry name" value="L domain-like"/>
    <property type="match status" value="1"/>
</dbReference>
<dbReference type="EnsemblPlants" id="KQK18517">
    <property type="protein sequence ID" value="KQK18517"/>
    <property type="gene ID" value="BRADI_1g43010v3"/>
</dbReference>
<feature type="domain" description="F-box" evidence="1">
    <location>
        <begin position="3"/>
        <end position="33"/>
    </location>
</feature>
<evidence type="ECO:0000259" key="1">
    <source>
        <dbReference type="Pfam" id="PF00646"/>
    </source>
</evidence>
<dbReference type="HOGENOM" id="CLU_026333_2_0_1"/>
<dbReference type="InterPro" id="IPR055357">
    <property type="entry name" value="LRR_At1g61320_AtMIF1"/>
</dbReference>
<evidence type="ECO:0000313" key="5">
    <source>
        <dbReference type="Proteomes" id="UP000008810"/>
    </source>
</evidence>
<dbReference type="Pfam" id="PF23622">
    <property type="entry name" value="LRR_At1g61320_AtMIF1"/>
    <property type="match status" value="1"/>
</dbReference>
<accession>I1GYV4</accession>
<dbReference type="eggNOG" id="ENOG502QTMV">
    <property type="taxonomic scope" value="Eukaryota"/>
</dbReference>
<dbReference type="InterPro" id="IPR036047">
    <property type="entry name" value="F-box-like_dom_sf"/>
</dbReference>
<dbReference type="PANTHER" id="PTHR34145">
    <property type="entry name" value="OS02G0105600 PROTEIN"/>
    <property type="match status" value="1"/>
</dbReference>
<protein>
    <recommendedName>
        <fullName evidence="6">F-box domain-containing protein</fullName>
    </recommendedName>
</protein>
<dbReference type="Pfam" id="PF00646">
    <property type="entry name" value="F-box"/>
    <property type="match status" value="1"/>
</dbReference>
<dbReference type="PANTHER" id="PTHR34145:SF65">
    <property type="entry name" value="FBD DOMAIN-CONTAINING PROTEIN"/>
    <property type="match status" value="1"/>
</dbReference>
<evidence type="ECO:0000313" key="4">
    <source>
        <dbReference type="EnsemblPlants" id="KQK18517"/>
    </source>
</evidence>
<dbReference type="OrthoDB" id="672536at2759"/>
<dbReference type="Proteomes" id="UP000008810">
    <property type="component" value="Chromosome 1"/>
</dbReference>
<dbReference type="EMBL" id="CM000880">
    <property type="protein sequence ID" value="KQK18517.1"/>
    <property type="molecule type" value="Genomic_DNA"/>
</dbReference>
<dbReference type="Gene3D" id="3.80.10.10">
    <property type="entry name" value="Ribonuclease Inhibitor"/>
    <property type="match status" value="1"/>
</dbReference>
<name>I1GYV4_BRADI</name>
<evidence type="ECO:0000259" key="2">
    <source>
        <dbReference type="Pfam" id="PF23622"/>
    </source>
</evidence>
<feature type="domain" description="At1g61320/AtMIF1 LRR" evidence="2">
    <location>
        <begin position="66"/>
        <end position="430"/>
    </location>
</feature>
<reference evidence="4" key="3">
    <citation type="submission" date="2018-08" db="UniProtKB">
        <authorList>
            <consortium name="EnsemblPlants"/>
        </authorList>
    </citation>
    <scope>IDENTIFICATION</scope>
    <source>
        <strain evidence="4">cv. Bd21</strain>
    </source>
</reference>
<gene>
    <name evidence="4" type="primary">LOC104582199</name>
    <name evidence="3" type="ORF">BRADI_1g43010v3</name>
</gene>
<keyword evidence="5" id="KW-1185">Reference proteome</keyword>
<dbReference type="Gramene" id="KQK18517">
    <property type="protein sequence ID" value="KQK18517"/>
    <property type="gene ID" value="BRADI_1g43010v3"/>
</dbReference>
<reference evidence="3 4" key="1">
    <citation type="journal article" date="2010" name="Nature">
        <title>Genome sequencing and analysis of the model grass Brachypodium distachyon.</title>
        <authorList>
            <consortium name="International Brachypodium Initiative"/>
        </authorList>
    </citation>
    <scope>NUCLEOTIDE SEQUENCE [LARGE SCALE GENOMIC DNA]</scope>
    <source>
        <strain evidence="3">Bd21</strain>
        <strain evidence="4">cv. Bd21</strain>
    </source>
</reference>
<proteinExistence type="predicted"/>
<reference evidence="3" key="2">
    <citation type="submission" date="2017-06" db="EMBL/GenBank/DDBJ databases">
        <title>WGS assembly of Brachypodium distachyon.</title>
        <authorList>
            <consortium name="The International Brachypodium Initiative"/>
            <person name="Lucas S."/>
            <person name="Harmon-Smith M."/>
            <person name="Lail K."/>
            <person name="Tice H."/>
            <person name="Grimwood J."/>
            <person name="Bruce D."/>
            <person name="Barry K."/>
            <person name="Shu S."/>
            <person name="Lindquist E."/>
            <person name="Wang M."/>
            <person name="Pitluck S."/>
            <person name="Vogel J.P."/>
            <person name="Garvin D.F."/>
            <person name="Mockler T.C."/>
            <person name="Schmutz J."/>
            <person name="Rokhsar D."/>
            <person name="Bevan M.W."/>
        </authorList>
    </citation>
    <scope>NUCLEOTIDE SEQUENCE</scope>
    <source>
        <strain evidence="3">Bd21</strain>
    </source>
</reference>
<dbReference type="AlphaFoldDB" id="I1GYV4"/>
<dbReference type="KEGG" id="bdi:104582199"/>
<sequence>MGDDLMLEILTLLPLKSAIRTAAVSKEWSRVWKLHLQEGGGAHPFVRRYHLVARIEPSPKQLLELLERRAGRRLHRFSLIVETSVMAASCFNSCLDQVAKCAVEDLHVELRNRTARNKFVFHFRWTSRFLARLSLRRTNVSQSVDYRTTVFSNLEVIRLYEVGIDDGVLIKMVSSCPVLRTPDLFYCNRLSDLTWFFLEKNLRTLTVVECAQVRELDVWPFFEQDCSIRSFRYRGPFLWIFYLPRLAVVFNDLCICYNDAIPPDVCSEWFDNTLFNTSELTVLTICSNTLQVVSYLTDAGVHAELAKVANFQKLKELQLITFEMKAVNLADIYAFLNNCHCPILESLFVQLPTEKSYDVIEELPEDVLENLPLLDAHNDVIEELPENVVENLKVVKITNSSSDPIAVLLVLFLLRKANSLSELLLVAPNGQLNVFDIPDIQQADRLLLDGALASGKLVLKLENTAPYPLHSDVFAEL</sequence>
<organism evidence="3">
    <name type="scientific">Brachypodium distachyon</name>
    <name type="common">Purple false brome</name>
    <name type="synonym">Trachynia distachya</name>
    <dbReference type="NCBI Taxonomy" id="15368"/>
    <lineage>
        <taxon>Eukaryota</taxon>
        <taxon>Viridiplantae</taxon>
        <taxon>Streptophyta</taxon>
        <taxon>Embryophyta</taxon>
        <taxon>Tracheophyta</taxon>
        <taxon>Spermatophyta</taxon>
        <taxon>Magnoliopsida</taxon>
        <taxon>Liliopsida</taxon>
        <taxon>Poales</taxon>
        <taxon>Poaceae</taxon>
        <taxon>BOP clade</taxon>
        <taxon>Pooideae</taxon>
        <taxon>Stipodae</taxon>
        <taxon>Brachypodieae</taxon>
        <taxon>Brachypodium</taxon>
    </lineage>
</organism>
<dbReference type="InterPro" id="IPR032675">
    <property type="entry name" value="LRR_dom_sf"/>
</dbReference>
<evidence type="ECO:0008006" key="6">
    <source>
        <dbReference type="Google" id="ProtNLM"/>
    </source>
</evidence>
<dbReference type="InterPro" id="IPR053772">
    <property type="entry name" value="At1g61320/At1g61330-like"/>
</dbReference>
<evidence type="ECO:0000313" key="3">
    <source>
        <dbReference type="EMBL" id="KQK18517.1"/>
    </source>
</evidence>
<dbReference type="GeneID" id="104582199"/>
<dbReference type="InterPro" id="IPR001810">
    <property type="entry name" value="F-box_dom"/>
</dbReference>
<dbReference type="SUPFAM" id="SSF81383">
    <property type="entry name" value="F-box domain"/>
    <property type="match status" value="1"/>
</dbReference>